<name>A0A8S3K444_9BILA</name>
<proteinExistence type="predicted"/>
<accession>A0A8S3K444</accession>
<evidence type="ECO:0000313" key="3">
    <source>
        <dbReference type="Proteomes" id="UP000676336"/>
    </source>
</evidence>
<sequence length="62" mass="6783">MVIGIKSKIMSSSYVQNYIFQQATKKVMSQTQGLYPAPLKILDVIKQTVASGSKVGYNAEAE</sequence>
<dbReference type="AlphaFoldDB" id="A0A8S3K444"/>
<evidence type="ECO:0000313" key="1">
    <source>
        <dbReference type="EMBL" id="CAF5206410.1"/>
    </source>
</evidence>
<feature type="non-terminal residue" evidence="2">
    <location>
        <position position="1"/>
    </location>
</feature>
<dbReference type="EMBL" id="CAJOBI010336336">
    <property type="protein sequence ID" value="CAF5206410.1"/>
    <property type="molecule type" value="Genomic_DNA"/>
</dbReference>
<organism evidence="2 3">
    <name type="scientific">Rotaria magnacalcarata</name>
    <dbReference type="NCBI Taxonomy" id="392030"/>
    <lineage>
        <taxon>Eukaryota</taxon>
        <taxon>Metazoa</taxon>
        <taxon>Spiralia</taxon>
        <taxon>Gnathifera</taxon>
        <taxon>Rotifera</taxon>
        <taxon>Eurotatoria</taxon>
        <taxon>Bdelloidea</taxon>
        <taxon>Philodinida</taxon>
        <taxon>Philodinidae</taxon>
        <taxon>Rotaria</taxon>
    </lineage>
</organism>
<dbReference type="EMBL" id="CAJOBI010356710">
    <property type="protein sequence ID" value="CAF5224262.1"/>
    <property type="molecule type" value="Genomic_DNA"/>
</dbReference>
<dbReference type="Gene3D" id="3.90.226.10">
    <property type="entry name" value="2-enoyl-CoA Hydratase, Chain A, domain 1"/>
    <property type="match status" value="1"/>
</dbReference>
<gene>
    <name evidence="1" type="ORF">SMN809_LOCUS77018</name>
    <name evidence="2" type="ORF">SMN809_LOCUS83716</name>
</gene>
<reference evidence="2" key="1">
    <citation type="submission" date="2021-02" db="EMBL/GenBank/DDBJ databases">
        <authorList>
            <person name="Nowell W R."/>
        </authorList>
    </citation>
    <scope>NUCLEOTIDE SEQUENCE</scope>
</reference>
<protein>
    <submittedName>
        <fullName evidence="2">Uncharacterized protein</fullName>
    </submittedName>
</protein>
<dbReference type="Proteomes" id="UP000676336">
    <property type="component" value="Unassembled WGS sequence"/>
</dbReference>
<comment type="caution">
    <text evidence="2">The sequence shown here is derived from an EMBL/GenBank/DDBJ whole genome shotgun (WGS) entry which is preliminary data.</text>
</comment>
<evidence type="ECO:0000313" key="2">
    <source>
        <dbReference type="EMBL" id="CAF5224262.1"/>
    </source>
</evidence>